<feature type="transmembrane region" description="Helical" evidence="7">
    <location>
        <begin position="163"/>
        <end position="182"/>
    </location>
</feature>
<dbReference type="GO" id="GO:0006882">
    <property type="term" value="P:intracellular zinc ion homeostasis"/>
    <property type="evidence" value="ECO:0007669"/>
    <property type="project" value="TreeGrafter"/>
</dbReference>
<keyword evidence="4 7" id="KW-0812">Transmembrane</keyword>
<feature type="transmembrane region" description="Helical" evidence="7">
    <location>
        <begin position="45"/>
        <end position="66"/>
    </location>
</feature>
<proteinExistence type="inferred from homology"/>
<feature type="transmembrane region" description="Helical" evidence="7">
    <location>
        <begin position="188"/>
        <end position="205"/>
    </location>
</feature>
<comment type="subcellular location">
    <subcellularLocation>
        <location evidence="1">Membrane</location>
        <topology evidence="1">Multi-pass membrane protein</topology>
    </subcellularLocation>
</comment>
<dbReference type="InterPro" id="IPR027469">
    <property type="entry name" value="Cation_efflux_TMD_sf"/>
</dbReference>
<evidence type="ECO:0000313" key="11">
    <source>
        <dbReference type="Proteomes" id="UP000215374"/>
    </source>
</evidence>
<dbReference type="NCBIfam" id="TIGR01297">
    <property type="entry name" value="CDF"/>
    <property type="match status" value="1"/>
</dbReference>
<dbReference type="Pfam" id="PF01545">
    <property type="entry name" value="Cation_efflux"/>
    <property type="match status" value="1"/>
</dbReference>
<reference evidence="10 11" key="1">
    <citation type="submission" date="2017-06" db="EMBL/GenBank/DDBJ databases">
        <authorList>
            <consortium name="Pathogen Informatics"/>
        </authorList>
    </citation>
    <scope>NUCLEOTIDE SEQUENCE [LARGE SCALE GENOMIC DNA]</scope>
    <source>
        <strain evidence="10 11">NCTC13015</strain>
    </source>
</reference>
<feature type="domain" description="Cation efflux protein cytoplasmic" evidence="9">
    <location>
        <begin position="218"/>
        <end position="296"/>
    </location>
</feature>
<feature type="transmembrane region" description="Helical" evidence="7">
    <location>
        <begin position="87"/>
        <end position="108"/>
    </location>
</feature>
<evidence type="ECO:0000256" key="1">
    <source>
        <dbReference type="ARBA" id="ARBA00004141"/>
    </source>
</evidence>
<dbReference type="GO" id="GO:0015086">
    <property type="term" value="F:cadmium ion transmembrane transporter activity"/>
    <property type="evidence" value="ECO:0007669"/>
    <property type="project" value="TreeGrafter"/>
</dbReference>
<feature type="transmembrane region" description="Helical" evidence="7">
    <location>
        <begin position="20"/>
        <end position="39"/>
    </location>
</feature>
<dbReference type="AlphaFoldDB" id="A0A239YR74"/>
<evidence type="ECO:0000313" key="10">
    <source>
        <dbReference type="EMBL" id="SNV61280.1"/>
    </source>
</evidence>
<evidence type="ECO:0000256" key="4">
    <source>
        <dbReference type="ARBA" id="ARBA00022692"/>
    </source>
</evidence>
<evidence type="ECO:0000256" key="5">
    <source>
        <dbReference type="ARBA" id="ARBA00022989"/>
    </source>
</evidence>
<keyword evidence="6 7" id="KW-0472">Membrane</keyword>
<dbReference type="InterPro" id="IPR002524">
    <property type="entry name" value="Cation_efflux"/>
</dbReference>
<dbReference type="Pfam" id="PF16916">
    <property type="entry name" value="ZT_dimer"/>
    <property type="match status" value="1"/>
</dbReference>
<keyword evidence="3" id="KW-0813">Transport</keyword>
<feature type="domain" description="Cation efflux protein transmembrane" evidence="8">
    <location>
        <begin position="19"/>
        <end position="213"/>
    </location>
</feature>
<dbReference type="InterPro" id="IPR027470">
    <property type="entry name" value="Cation_efflux_CTD"/>
</dbReference>
<evidence type="ECO:0000259" key="8">
    <source>
        <dbReference type="Pfam" id="PF01545"/>
    </source>
</evidence>
<feature type="transmembrane region" description="Helical" evidence="7">
    <location>
        <begin position="120"/>
        <end position="142"/>
    </location>
</feature>
<dbReference type="GO" id="GO:0015341">
    <property type="term" value="F:zinc efflux antiporter activity"/>
    <property type="evidence" value="ECO:0007669"/>
    <property type="project" value="TreeGrafter"/>
</dbReference>
<evidence type="ECO:0000256" key="7">
    <source>
        <dbReference type="SAM" id="Phobius"/>
    </source>
</evidence>
<dbReference type="SUPFAM" id="SSF160240">
    <property type="entry name" value="Cation efflux protein cytoplasmic domain-like"/>
    <property type="match status" value="1"/>
</dbReference>
<evidence type="ECO:0000256" key="3">
    <source>
        <dbReference type="ARBA" id="ARBA00022448"/>
    </source>
</evidence>
<protein>
    <submittedName>
        <fullName evidence="10">Cation diffusion facilitator family transporter</fullName>
    </submittedName>
</protein>
<sequence length="314" mass="33808">MSDMPPSLRREQQILERFMWLSIAVSVATIVLKMIATWVTGSVGFLSDAIETVINFVAAVVGLWALKLSAKPADENHNFGHSKAEYFSAQVEGSLILVAAVAIIYTSIDRLLHPQPLEQLGIGLVFSVVAALLNAAAGYALVRAGKHYRSITLEADGKHLLTDVLTTVGVIVGMALVAITGWEILDPIVALLVGANILFTGFKLLRSAILSLLAEVLPDDELGKLNDFLDDFAAENGVMFTSVRTAAFGRERLISLVMQVPGEWTVSYAHAYADEVEAGIADTLGAAETIIHVEPFGYTTRTGPLFSESLTKPR</sequence>
<dbReference type="Gene3D" id="3.30.70.1350">
    <property type="entry name" value="Cation efflux protein, cytoplasmic domain"/>
    <property type="match status" value="1"/>
</dbReference>
<organism evidence="10 11">
    <name type="scientific">Corynebacterium imitans</name>
    <dbReference type="NCBI Taxonomy" id="156978"/>
    <lineage>
        <taxon>Bacteria</taxon>
        <taxon>Bacillati</taxon>
        <taxon>Actinomycetota</taxon>
        <taxon>Actinomycetes</taxon>
        <taxon>Mycobacteriales</taxon>
        <taxon>Corynebacteriaceae</taxon>
        <taxon>Corynebacterium</taxon>
    </lineage>
</organism>
<evidence type="ECO:0000256" key="2">
    <source>
        <dbReference type="ARBA" id="ARBA00008114"/>
    </source>
</evidence>
<dbReference type="PANTHER" id="PTHR43840">
    <property type="entry name" value="MITOCHONDRIAL METAL TRANSPORTER 1-RELATED"/>
    <property type="match status" value="1"/>
</dbReference>
<dbReference type="GO" id="GO:0005886">
    <property type="term" value="C:plasma membrane"/>
    <property type="evidence" value="ECO:0007669"/>
    <property type="project" value="TreeGrafter"/>
</dbReference>
<name>A0A239YR74_9CORY</name>
<evidence type="ECO:0000259" key="9">
    <source>
        <dbReference type="Pfam" id="PF16916"/>
    </source>
</evidence>
<accession>A0A239YR74</accession>
<dbReference type="InterPro" id="IPR036837">
    <property type="entry name" value="Cation_efflux_CTD_sf"/>
</dbReference>
<keyword evidence="5 7" id="KW-1133">Transmembrane helix</keyword>
<dbReference type="InterPro" id="IPR058533">
    <property type="entry name" value="Cation_efflux_TM"/>
</dbReference>
<dbReference type="SUPFAM" id="SSF161111">
    <property type="entry name" value="Cation efflux protein transmembrane domain-like"/>
    <property type="match status" value="1"/>
</dbReference>
<dbReference type="InterPro" id="IPR050291">
    <property type="entry name" value="CDF_Transporter"/>
</dbReference>
<dbReference type="PANTHER" id="PTHR43840:SF15">
    <property type="entry name" value="MITOCHONDRIAL METAL TRANSPORTER 1-RELATED"/>
    <property type="match status" value="1"/>
</dbReference>
<dbReference type="Gene3D" id="1.20.1510.10">
    <property type="entry name" value="Cation efflux protein transmembrane domain"/>
    <property type="match status" value="1"/>
</dbReference>
<gene>
    <name evidence="10" type="primary">fieF</name>
    <name evidence="10" type="ORF">SAMEA4535761_00678</name>
</gene>
<dbReference type="GO" id="GO:0015093">
    <property type="term" value="F:ferrous iron transmembrane transporter activity"/>
    <property type="evidence" value="ECO:0007669"/>
    <property type="project" value="TreeGrafter"/>
</dbReference>
<dbReference type="Proteomes" id="UP000215374">
    <property type="component" value="Chromosome 1"/>
</dbReference>
<dbReference type="EMBL" id="LT906467">
    <property type="protein sequence ID" value="SNV61280.1"/>
    <property type="molecule type" value="Genomic_DNA"/>
</dbReference>
<evidence type="ECO:0000256" key="6">
    <source>
        <dbReference type="ARBA" id="ARBA00023136"/>
    </source>
</evidence>
<comment type="similarity">
    <text evidence="2">Belongs to the cation diffusion facilitator (CDF) transporter (TC 2.A.4) family.</text>
</comment>